<name>A0A9J6RHP4_9GAMM</name>
<sequence length="388" mass="43024">MVDVPEQLRMICDTDFFRCWQDGENLNIGLKRDWVLSEVGRLEQELAQLNISQRSLNSVAFFCGGLRNLDLSGAMLLYRTAENLKAQGMAADFSGFKAEHFKFIKQVLHIESQPALPTSGDSFYQRLVKKTERLLLKLNNSFNQRLQFISTLCAESFATLKQPSRLRWIATTRHIEEAGVNALPVVIMMAFLIAVVLAFQGQNQLSRFGAQIFTIDLVAISVLREMGVLLTAIMIAGRSGSAFAAEIGVMQLNEEVDAMTTMGIRPFEVLVIPRLLALLISVPLLSFIADIAGLLGTLAVATSLLDIPFNLVIERFLSLQISTHFLVGMIKAPFFALVIALTACYRGFYVSKSADAVGRNTTRAVVESIFLIIMVDAVFSVIFAQLNW</sequence>
<dbReference type="Pfam" id="PF02405">
    <property type="entry name" value="MlaE"/>
    <property type="match status" value="1"/>
</dbReference>
<organism evidence="2 3">
    <name type="scientific">Dasania phycosphaerae</name>
    <dbReference type="NCBI Taxonomy" id="2950436"/>
    <lineage>
        <taxon>Bacteria</taxon>
        <taxon>Pseudomonadati</taxon>
        <taxon>Pseudomonadota</taxon>
        <taxon>Gammaproteobacteria</taxon>
        <taxon>Cellvibrionales</taxon>
        <taxon>Spongiibacteraceae</taxon>
        <taxon>Dasania</taxon>
    </lineage>
</organism>
<comment type="subcellular location">
    <subcellularLocation>
        <location evidence="1">Cell inner membrane</location>
        <topology evidence="1">Multi-pass membrane protein</topology>
    </subcellularLocation>
</comment>
<comment type="caution">
    <text evidence="1">Lacks conserved residue(s) required for the propagation of feature annotation.</text>
</comment>
<gene>
    <name evidence="2" type="ORF">O0V09_00860</name>
</gene>
<accession>A0A9J6RHP4</accession>
<dbReference type="RefSeq" id="WP_258329871.1">
    <property type="nucleotide sequence ID" value="NZ_JAPTGG010000001.1"/>
</dbReference>
<protein>
    <submittedName>
        <fullName evidence="2">ABC transporter permease</fullName>
    </submittedName>
</protein>
<evidence type="ECO:0000256" key="1">
    <source>
        <dbReference type="RuleBase" id="RU362044"/>
    </source>
</evidence>
<dbReference type="PANTHER" id="PTHR30188">
    <property type="entry name" value="ABC TRANSPORTER PERMEASE PROTEIN-RELATED"/>
    <property type="match status" value="1"/>
</dbReference>
<dbReference type="EMBL" id="JAPTGG010000001">
    <property type="protein sequence ID" value="MCZ0863727.1"/>
    <property type="molecule type" value="Genomic_DNA"/>
</dbReference>
<keyword evidence="1" id="KW-1133">Transmembrane helix</keyword>
<evidence type="ECO:0000313" key="2">
    <source>
        <dbReference type="EMBL" id="MCZ0863727.1"/>
    </source>
</evidence>
<dbReference type="Proteomes" id="UP001069090">
    <property type="component" value="Unassembled WGS sequence"/>
</dbReference>
<feature type="transmembrane region" description="Helical" evidence="1">
    <location>
        <begin position="212"/>
        <end position="236"/>
    </location>
</feature>
<comment type="caution">
    <text evidence="2">The sequence shown here is derived from an EMBL/GenBank/DDBJ whole genome shotgun (WGS) entry which is preliminary data.</text>
</comment>
<dbReference type="AlphaFoldDB" id="A0A9J6RHP4"/>
<dbReference type="GO" id="GO:0043190">
    <property type="term" value="C:ATP-binding cassette (ABC) transporter complex"/>
    <property type="evidence" value="ECO:0007669"/>
    <property type="project" value="InterPro"/>
</dbReference>
<evidence type="ECO:0000313" key="3">
    <source>
        <dbReference type="Proteomes" id="UP001069090"/>
    </source>
</evidence>
<comment type="similarity">
    <text evidence="1">Belongs to the MlaE permease family.</text>
</comment>
<keyword evidence="1" id="KW-1003">Cell membrane</keyword>
<feature type="transmembrane region" description="Helical" evidence="1">
    <location>
        <begin position="182"/>
        <end position="200"/>
    </location>
</feature>
<feature type="transmembrane region" description="Helical" evidence="1">
    <location>
        <begin position="368"/>
        <end position="386"/>
    </location>
</feature>
<feature type="transmembrane region" description="Helical" evidence="1">
    <location>
        <begin position="325"/>
        <end position="348"/>
    </location>
</feature>
<dbReference type="NCBIfam" id="TIGR00056">
    <property type="entry name" value="MlaE family lipid ABC transporter permease subunit"/>
    <property type="match status" value="1"/>
</dbReference>
<keyword evidence="1" id="KW-0997">Cell inner membrane</keyword>
<keyword evidence="1" id="KW-0472">Membrane</keyword>
<reference evidence="2 3" key="1">
    <citation type="submission" date="2022-12" db="EMBL/GenBank/DDBJ databases">
        <title>Dasania phycosphaerae sp. nov., isolated from particulate material of the south coast of Korea.</title>
        <authorList>
            <person name="Jiang Y."/>
        </authorList>
    </citation>
    <scope>NUCLEOTIDE SEQUENCE [LARGE SCALE GENOMIC DNA]</scope>
    <source>
        <strain evidence="2 3">GY-19</strain>
    </source>
</reference>
<dbReference type="InterPro" id="IPR003453">
    <property type="entry name" value="ABC_MlaE_roteobac"/>
</dbReference>
<dbReference type="InterPro" id="IPR030802">
    <property type="entry name" value="Permease_MalE"/>
</dbReference>
<dbReference type="PANTHER" id="PTHR30188:SF3">
    <property type="entry name" value="ABC TRANSPORTER PERMEASE"/>
    <property type="match status" value="1"/>
</dbReference>
<proteinExistence type="inferred from homology"/>
<keyword evidence="3" id="KW-1185">Reference proteome</keyword>
<keyword evidence="1" id="KW-0812">Transmembrane</keyword>
<dbReference type="GO" id="GO:0005548">
    <property type="term" value="F:phospholipid transporter activity"/>
    <property type="evidence" value="ECO:0007669"/>
    <property type="project" value="TreeGrafter"/>
</dbReference>